<feature type="compositionally biased region" description="Pro residues" evidence="1">
    <location>
        <begin position="45"/>
        <end position="54"/>
    </location>
</feature>
<protein>
    <submittedName>
        <fullName evidence="2">Uncharacterized protein</fullName>
    </submittedName>
</protein>
<feature type="compositionally biased region" description="Basic residues" evidence="1">
    <location>
        <begin position="1"/>
        <end position="13"/>
    </location>
</feature>
<dbReference type="EMBL" id="JAINDJ010000002">
    <property type="protein sequence ID" value="KAG9458563.1"/>
    <property type="molecule type" value="Genomic_DNA"/>
</dbReference>
<dbReference type="CDD" id="cd23431">
    <property type="entry name" value="beta-trefoil_Ricin_AtEULS3-like"/>
    <property type="match status" value="1"/>
</dbReference>
<dbReference type="InterPro" id="IPR040249">
    <property type="entry name" value="Ricin_B-like_lectin_EULS3-like"/>
</dbReference>
<dbReference type="PANTHER" id="PTHR31257:SF2">
    <property type="entry name" value="RICIN B-LIKE LECTIN EULS3"/>
    <property type="match status" value="1"/>
</dbReference>
<keyword evidence="3" id="KW-1185">Reference proteome</keyword>
<evidence type="ECO:0000313" key="3">
    <source>
        <dbReference type="Proteomes" id="UP000825729"/>
    </source>
</evidence>
<sequence length="294" mass="33620">MEFPFGHHKHHHHGRDEQQPPYPPPQHESHSTPYPSREGFEEEAYPPPPPPRPLHPYENQIPGYAGGEQFGGEFRYPQPHQSMEPHFGRPDRVEHGYQRPPPSSDFGYPSYPEPRPAYSSVQHVAHEVQQDPSEFRPQEGHHGRHNPFGSFFHHQSPGSSELPQNRAVRVFCQAEENYSLTVRDGKVILARADPRDEFQHWIKDEKYSTKVKDEEGFPSFALVNKATGQALKHSIGATHPVQLCPYIPDVLDESILWTESRDTGREPEVENCSLLILFAWVAFRMCSLLLSSSS</sequence>
<dbReference type="AlphaFoldDB" id="A0AAV7FCA4"/>
<feature type="compositionally biased region" description="Basic and acidic residues" evidence="1">
    <location>
        <begin position="86"/>
        <end position="97"/>
    </location>
</feature>
<organism evidence="2 3">
    <name type="scientific">Aristolochia fimbriata</name>
    <name type="common">White veined hardy Dutchman's pipe vine</name>
    <dbReference type="NCBI Taxonomy" id="158543"/>
    <lineage>
        <taxon>Eukaryota</taxon>
        <taxon>Viridiplantae</taxon>
        <taxon>Streptophyta</taxon>
        <taxon>Embryophyta</taxon>
        <taxon>Tracheophyta</taxon>
        <taxon>Spermatophyta</taxon>
        <taxon>Magnoliopsida</taxon>
        <taxon>Magnoliidae</taxon>
        <taxon>Piperales</taxon>
        <taxon>Aristolochiaceae</taxon>
        <taxon>Aristolochia</taxon>
    </lineage>
</organism>
<dbReference type="PANTHER" id="PTHR31257">
    <property type="entry name" value="RICIN B-LIKE LECTIN EULS3"/>
    <property type="match status" value="1"/>
</dbReference>
<evidence type="ECO:0000313" key="2">
    <source>
        <dbReference type="EMBL" id="KAG9458563.1"/>
    </source>
</evidence>
<accession>A0AAV7FCA4</accession>
<name>A0AAV7FCA4_ARIFI</name>
<comment type="caution">
    <text evidence="2">The sequence shown here is derived from an EMBL/GenBank/DDBJ whole genome shotgun (WGS) entry which is preliminary data.</text>
</comment>
<feature type="region of interest" description="Disordered" evidence="1">
    <location>
        <begin position="1"/>
        <end position="104"/>
    </location>
</feature>
<proteinExistence type="predicted"/>
<reference evidence="2 3" key="1">
    <citation type="submission" date="2021-07" db="EMBL/GenBank/DDBJ databases">
        <title>The Aristolochia fimbriata genome: insights into angiosperm evolution, floral development and chemical biosynthesis.</title>
        <authorList>
            <person name="Jiao Y."/>
        </authorList>
    </citation>
    <scope>NUCLEOTIDE SEQUENCE [LARGE SCALE GENOMIC DNA]</scope>
    <source>
        <strain evidence="2">IBCAS-2021</strain>
        <tissue evidence="2">Leaf</tissue>
    </source>
</reference>
<evidence type="ECO:0000256" key="1">
    <source>
        <dbReference type="SAM" id="MobiDB-lite"/>
    </source>
</evidence>
<dbReference type="Proteomes" id="UP000825729">
    <property type="component" value="Unassembled WGS sequence"/>
</dbReference>
<gene>
    <name evidence="2" type="ORF">H6P81_003071</name>
</gene>